<dbReference type="Proteomes" id="UP000677054">
    <property type="component" value="Unassembled WGS sequence"/>
</dbReference>
<evidence type="ECO:0000256" key="3">
    <source>
        <dbReference type="SAM" id="MobiDB-lite"/>
    </source>
</evidence>
<evidence type="ECO:0000313" key="5">
    <source>
        <dbReference type="Proteomes" id="UP000677054"/>
    </source>
</evidence>
<feature type="compositionally biased region" description="Low complexity" evidence="3">
    <location>
        <begin position="298"/>
        <end position="307"/>
    </location>
</feature>
<feature type="region of interest" description="Disordered" evidence="3">
    <location>
        <begin position="581"/>
        <end position="635"/>
    </location>
</feature>
<feature type="compositionally biased region" description="Basic and acidic residues" evidence="3">
    <location>
        <begin position="443"/>
        <end position="476"/>
    </location>
</feature>
<evidence type="ECO:0000313" key="4">
    <source>
        <dbReference type="EMBL" id="CAD7244563.1"/>
    </source>
</evidence>
<dbReference type="InterPro" id="IPR018609">
    <property type="entry name" value="Bud13"/>
</dbReference>
<feature type="compositionally biased region" description="Polar residues" evidence="3">
    <location>
        <begin position="159"/>
        <end position="170"/>
    </location>
</feature>
<feature type="compositionally biased region" description="Basic and acidic residues" evidence="3">
    <location>
        <begin position="172"/>
        <end position="194"/>
    </location>
</feature>
<feature type="compositionally biased region" description="Polar residues" evidence="3">
    <location>
        <begin position="277"/>
        <end position="286"/>
    </location>
</feature>
<dbReference type="EMBL" id="LR900178">
    <property type="protein sequence ID" value="CAD7244563.1"/>
    <property type="molecule type" value="Genomic_DNA"/>
</dbReference>
<keyword evidence="5" id="KW-1185">Reference proteome</keyword>
<feature type="compositionally biased region" description="Basic and acidic residues" evidence="3">
    <location>
        <begin position="308"/>
        <end position="321"/>
    </location>
</feature>
<feature type="compositionally biased region" description="Low complexity" evidence="3">
    <location>
        <begin position="548"/>
        <end position="564"/>
    </location>
</feature>
<evidence type="ECO:0000256" key="1">
    <source>
        <dbReference type="ARBA" id="ARBA00011069"/>
    </source>
</evidence>
<proteinExistence type="inferred from homology"/>
<dbReference type="GO" id="GO:0070274">
    <property type="term" value="C:RES complex"/>
    <property type="evidence" value="ECO:0007669"/>
    <property type="project" value="TreeGrafter"/>
</dbReference>
<dbReference type="GO" id="GO:0003723">
    <property type="term" value="F:RNA binding"/>
    <property type="evidence" value="ECO:0007669"/>
    <property type="project" value="TreeGrafter"/>
</dbReference>
<dbReference type="Pfam" id="PF09736">
    <property type="entry name" value="Bud13"/>
    <property type="match status" value="1"/>
</dbReference>
<dbReference type="GO" id="GO:0005684">
    <property type="term" value="C:U2-type spliceosomal complex"/>
    <property type="evidence" value="ECO:0007669"/>
    <property type="project" value="TreeGrafter"/>
</dbReference>
<protein>
    <recommendedName>
        <fullName evidence="2">BUD13 homolog</fullName>
    </recommendedName>
</protein>
<feature type="compositionally biased region" description="Low complexity" evidence="3">
    <location>
        <begin position="243"/>
        <end position="260"/>
    </location>
</feature>
<reference evidence="4" key="1">
    <citation type="submission" date="2020-11" db="EMBL/GenBank/DDBJ databases">
        <authorList>
            <person name="Tran Van P."/>
        </authorList>
    </citation>
    <scope>NUCLEOTIDE SEQUENCE</scope>
</reference>
<feature type="compositionally biased region" description="Basic and acidic residues" evidence="3">
    <location>
        <begin position="109"/>
        <end position="130"/>
    </location>
</feature>
<feature type="compositionally biased region" description="Basic and acidic residues" evidence="3">
    <location>
        <begin position="263"/>
        <end position="276"/>
    </location>
</feature>
<dbReference type="PANTHER" id="PTHR31809">
    <property type="entry name" value="BUD13 HOMOLOG"/>
    <property type="match status" value="1"/>
</dbReference>
<evidence type="ECO:0000256" key="2">
    <source>
        <dbReference type="ARBA" id="ARBA00014454"/>
    </source>
</evidence>
<feature type="compositionally biased region" description="Basic and acidic residues" evidence="3">
    <location>
        <begin position="524"/>
        <end position="546"/>
    </location>
</feature>
<dbReference type="EMBL" id="CAJPEV010000661">
    <property type="protein sequence ID" value="CAG0887363.1"/>
    <property type="molecule type" value="Genomic_DNA"/>
</dbReference>
<dbReference type="InterPro" id="IPR051112">
    <property type="entry name" value="CWC26_splicing_factor"/>
</dbReference>
<feature type="compositionally biased region" description="Low complexity" evidence="3">
    <location>
        <begin position="395"/>
        <end position="404"/>
    </location>
</feature>
<feature type="compositionally biased region" description="Low complexity" evidence="3">
    <location>
        <begin position="94"/>
        <end position="107"/>
    </location>
</feature>
<feature type="compositionally biased region" description="Polar residues" evidence="3">
    <location>
        <begin position="432"/>
        <end position="441"/>
    </location>
</feature>
<dbReference type="AlphaFoldDB" id="A0A7R8XB55"/>
<dbReference type="PANTHER" id="PTHR31809:SF0">
    <property type="entry name" value="BUD13 HOMOLOG"/>
    <property type="match status" value="1"/>
</dbReference>
<feature type="compositionally biased region" description="Basic and acidic residues" evidence="3">
    <location>
        <begin position="581"/>
        <end position="594"/>
    </location>
</feature>
<gene>
    <name evidence="4" type="ORF">DSTB1V02_LOCUS4457</name>
</gene>
<organism evidence="4">
    <name type="scientific">Darwinula stevensoni</name>
    <dbReference type="NCBI Taxonomy" id="69355"/>
    <lineage>
        <taxon>Eukaryota</taxon>
        <taxon>Metazoa</taxon>
        <taxon>Ecdysozoa</taxon>
        <taxon>Arthropoda</taxon>
        <taxon>Crustacea</taxon>
        <taxon>Oligostraca</taxon>
        <taxon>Ostracoda</taxon>
        <taxon>Podocopa</taxon>
        <taxon>Podocopida</taxon>
        <taxon>Darwinulocopina</taxon>
        <taxon>Darwinuloidea</taxon>
        <taxon>Darwinulidae</taxon>
        <taxon>Darwinula</taxon>
    </lineage>
</organism>
<dbReference type="GO" id="GO:0000398">
    <property type="term" value="P:mRNA splicing, via spliceosome"/>
    <property type="evidence" value="ECO:0007669"/>
    <property type="project" value="TreeGrafter"/>
</dbReference>
<feature type="compositionally biased region" description="Basic and acidic residues" evidence="3">
    <location>
        <begin position="143"/>
        <end position="154"/>
    </location>
</feature>
<feature type="region of interest" description="Disordered" evidence="3">
    <location>
        <begin position="89"/>
        <end position="479"/>
    </location>
</feature>
<comment type="similarity">
    <text evidence="1">Belongs to the CWC26 family.</text>
</comment>
<sequence>MAGVVSQKEYLKKYLKSTDKKKKKKAHKKNPNKASRCMIVDDDVNLRDLKRINDDSDESYTDDLPQVVALIDERPKEIVQLEQFKNSGKWKVLSSDSPSESENPSHSMKCNEVHKSCLSDPKTYIKEKYPDSNMPSSYAKIRKGQETPKMHGSDHGLLPTQQRSQLSGETGSARKQDSNESGIKKNERSWRTENQEEPGGVLPPNQPEPNRTSSHRKQHDPNSHPFSLKKMGGDLQARKSDSDCSTSCPPDSDLSPPRSSGPRGKESTKTRFDSKSDLSPSGQSGKESWKRRHDSDSDLSPPRSSGPHGKESTKTRLDSKSDLSPSGQSGRESRKRRHDSDSDLSPPRSSGPRRKESTKTRFDSKSDLSPSGQSGKESRKRRHDSDSDLSPPRPSGSHGKMSTKTSHDSKSDDGGDGNSLLKGDKHLLPSLVSLNKAQSKPSNRREKFEPMKSSDPGAERQAERKVNAHRLEKTLEGKSAGLQSAEDLARELESFKKTETMRFRELSDEVSGRTAKTVTRMKMKTKDEQEKEALEAQKKAEREKKYKQWGQGLAQEEAKQQQLEEMLHEMSKPMARYADDPDLEAHLRAQERAGDPMLAYIRKKKAQSNSQGSEKPRYRGPEPPPNRFGIWPGHRWDGVDRSNGFEKRLFETQTNRKAREEEAYKWSIEDM</sequence>
<accession>A0A7R8XB55</accession>
<dbReference type="OrthoDB" id="6022at2759"/>
<feature type="region of interest" description="Disordered" evidence="3">
    <location>
        <begin position="505"/>
        <end position="567"/>
    </location>
</feature>
<name>A0A7R8XB55_9CRUS</name>
<feature type="compositionally biased region" description="Basic and acidic residues" evidence="3">
    <location>
        <begin position="353"/>
        <end position="366"/>
    </location>
</feature>